<evidence type="ECO:0008006" key="4">
    <source>
        <dbReference type="Google" id="ProtNLM"/>
    </source>
</evidence>
<keyword evidence="1" id="KW-0472">Membrane</keyword>
<keyword evidence="3" id="KW-1185">Reference proteome</keyword>
<feature type="transmembrane region" description="Helical" evidence="1">
    <location>
        <begin position="132"/>
        <end position="159"/>
    </location>
</feature>
<evidence type="ECO:0000256" key="1">
    <source>
        <dbReference type="SAM" id="Phobius"/>
    </source>
</evidence>
<evidence type="ECO:0000313" key="2">
    <source>
        <dbReference type="EMBL" id="KAK8900556.1"/>
    </source>
</evidence>
<dbReference type="Pfam" id="PF14995">
    <property type="entry name" value="TMEM107"/>
    <property type="match status" value="1"/>
</dbReference>
<organism evidence="2 3">
    <name type="scientific">Tritrichomonas musculus</name>
    <dbReference type="NCBI Taxonomy" id="1915356"/>
    <lineage>
        <taxon>Eukaryota</taxon>
        <taxon>Metamonada</taxon>
        <taxon>Parabasalia</taxon>
        <taxon>Tritrichomonadida</taxon>
        <taxon>Tritrichomonadidae</taxon>
        <taxon>Tritrichomonas</taxon>
    </lineage>
</organism>
<gene>
    <name evidence="2" type="ORF">M9Y10_002883</name>
</gene>
<reference evidence="2 3" key="1">
    <citation type="submission" date="2024-04" db="EMBL/GenBank/DDBJ databases">
        <title>Tritrichomonas musculus Genome.</title>
        <authorList>
            <person name="Alves-Ferreira E."/>
            <person name="Grigg M."/>
            <person name="Lorenzi H."/>
            <person name="Galac M."/>
        </authorList>
    </citation>
    <scope>NUCLEOTIDE SEQUENCE [LARGE SCALE GENOMIC DNA]</scope>
    <source>
        <strain evidence="2 3">EAF2021</strain>
    </source>
</reference>
<keyword evidence="1" id="KW-0812">Transmembrane</keyword>
<feature type="transmembrane region" description="Helical" evidence="1">
    <location>
        <begin position="108"/>
        <end position="126"/>
    </location>
</feature>
<protein>
    <recommendedName>
        <fullName evidence="4">Transmembrane protein 107</fullName>
    </recommendedName>
</protein>
<feature type="transmembrane region" description="Helical" evidence="1">
    <location>
        <begin position="79"/>
        <end position="101"/>
    </location>
</feature>
<proteinExistence type="predicted"/>
<evidence type="ECO:0000313" key="3">
    <source>
        <dbReference type="Proteomes" id="UP001470230"/>
    </source>
</evidence>
<accession>A0ABR2LBV1</accession>
<name>A0ABR2LBV1_9EUKA</name>
<dbReference type="InterPro" id="IPR029248">
    <property type="entry name" value="TMEM107"/>
</dbReference>
<dbReference type="EMBL" id="JAPFFF010000001">
    <property type="protein sequence ID" value="KAK8900556.1"/>
    <property type="molecule type" value="Genomic_DNA"/>
</dbReference>
<keyword evidence="1" id="KW-1133">Transmembrane helix</keyword>
<sequence>MVTYSRIAFPLRTISLFSFYIILNTILYASDDIARKYVLDRMRASVFSHPTLPDDLLRHVESGYKNFPKYKTYIAHIKGWVIVADIFIVFLAVCLVFGFMANYPYKTIFLSMLHFIGIVLCTHMVIDFASINFLIFGVFFGMIVPSLIEIYNIVLLFAFKKDFYVPRK</sequence>
<comment type="caution">
    <text evidence="2">The sequence shown here is derived from an EMBL/GenBank/DDBJ whole genome shotgun (WGS) entry which is preliminary data.</text>
</comment>
<feature type="transmembrane region" description="Helical" evidence="1">
    <location>
        <begin position="7"/>
        <end position="29"/>
    </location>
</feature>
<dbReference type="Proteomes" id="UP001470230">
    <property type="component" value="Unassembled WGS sequence"/>
</dbReference>